<keyword evidence="4 5" id="KW-0804">Transcription</keyword>
<evidence type="ECO:0000256" key="3">
    <source>
        <dbReference type="ARBA" id="ARBA00023125"/>
    </source>
</evidence>
<evidence type="ECO:0000256" key="2">
    <source>
        <dbReference type="ARBA" id="ARBA00023015"/>
    </source>
</evidence>
<protein>
    <submittedName>
        <fullName evidence="8">E2F6 factor</fullName>
    </submittedName>
</protein>
<dbReference type="InterPro" id="IPR015633">
    <property type="entry name" value="E2F"/>
</dbReference>
<dbReference type="FunFam" id="1.10.10.10:FF:000008">
    <property type="entry name" value="E2F transcription factor 1"/>
    <property type="match status" value="1"/>
</dbReference>
<accession>A0A7K7TSS8</accession>
<dbReference type="GO" id="GO:0090575">
    <property type="term" value="C:RNA polymerase II transcription regulator complex"/>
    <property type="evidence" value="ECO:0007669"/>
    <property type="project" value="TreeGrafter"/>
</dbReference>
<dbReference type="Pfam" id="PF16421">
    <property type="entry name" value="E2F_CC-MB"/>
    <property type="match status" value="1"/>
</dbReference>
<evidence type="ECO:0000256" key="5">
    <source>
        <dbReference type="RuleBase" id="RU003796"/>
    </source>
</evidence>
<keyword evidence="3 5" id="KW-0238">DNA-binding</keyword>
<dbReference type="EMBL" id="VZSZ01002776">
    <property type="protein sequence ID" value="NXA19957.1"/>
    <property type="molecule type" value="Genomic_DNA"/>
</dbReference>
<dbReference type="Gene3D" id="1.10.10.10">
    <property type="entry name" value="Winged helix-like DNA-binding domain superfamily/Winged helix DNA-binding domain"/>
    <property type="match status" value="1"/>
</dbReference>
<reference evidence="8 9" key="1">
    <citation type="submission" date="2019-09" db="EMBL/GenBank/DDBJ databases">
        <title>Bird 10,000 Genomes (B10K) Project - Family phase.</title>
        <authorList>
            <person name="Zhang G."/>
        </authorList>
    </citation>
    <scope>NUCLEOTIDE SEQUENCE [LARGE SCALE GENOMIC DNA]</scope>
    <source>
        <strain evidence="8">B10K-DU-030-25</strain>
    </source>
</reference>
<comment type="similarity">
    <text evidence="1 5">Belongs to the E2F/DP family.</text>
</comment>
<evidence type="ECO:0000256" key="6">
    <source>
        <dbReference type="SAM" id="MobiDB-lite"/>
    </source>
</evidence>
<keyword evidence="5" id="KW-0539">Nucleus</keyword>
<keyword evidence="2 5" id="KW-0805">Transcription regulation</keyword>
<keyword evidence="9" id="KW-1185">Reference proteome</keyword>
<dbReference type="InterPro" id="IPR036390">
    <property type="entry name" value="WH_DNA-bd_sf"/>
</dbReference>
<evidence type="ECO:0000256" key="4">
    <source>
        <dbReference type="ARBA" id="ARBA00023163"/>
    </source>
</evidence>
<sequence length="222" mass="25120">TLKVKKPRFDASLVYLTRKFMDLVKRAPDGVLDLNEVATMLGVRKRRVYDITNVLDGIHLIQKRSKNLIQWVGSNRDQVFGKAPEQQNLKDELSDLSAMEEALDELIKDCAHQLFELTEDKGNAKYPFYSCITLTSYVTYQDIRSIQAFQEQIVIAIKAPEETKLEIPIPKEDCIEVHVKSTKGPIDVYLCEVEQGKPGAKTFEDTDTVTSETEPSVPPDEG</sequence>
<dbReference type="InterPro" id="IPR003316">
    <property type="entry name" value="E2F_WHTH_DNA-bd_dom"/>
</dbReference>
<dbReference type="GO" id="GO:0000981">
    <property type="term" value="F:DNA-binding transcription factor activity, RNA polymerase II-specific"/>
    <property type="evidence" value="ECO:0007669"/>
    <property type="project" value="TreeGrafter"/>
</dbReference>
<evidence type="ECO:0000256" key="1">
    <source>
        <dbReference type="ARBA" id="ARBA00010940"/>
    </source>
</evidence>
<feature type="non-terminal residue" evidence="8">
    <location>
        <position position="1"/>
    </location>
</feature>
<dbReference type="InterPro" id="IPR037241">
    <property type="entry name" value="E2F-DP_heterodim"/>
</dbReference>
<dbReference type="SUPFAM" id="SSF46785">
    <property type="entry name" value="Winged helix' DNA-binding domain"/>
    <property type="match status" value="1"/>
</dbReference>
<dbReference type="InterPro" id="IPR036388">
    <property type="entry name" value="WH-like_DNA-bd_sf"/>
</dbReference>
<gene>
    <name evidence="8" type="primary">E2f6</name>
    <name evidence="8" type="ORF">IBISTR_R14056</name>
</gene>
<dbReference type="SUPFAM" id="SSF144074">
    <property type="entry name" value="E2F-DP heterodimerization region"/>
    <property type="match status" value="1"/>
</dbReference>
<dbReference type="SMART" id="SM01372">
    <property type="entry name" value="E2F_TDP"/>
    <property type="match status" value="1"/>
</dbReference>
<dbReference type="GO" id="GO:0000978">
    <property type="term" value="F:RNA polymerase II cis-regulatory region sequence-specific DNA binding"/>
    <property type="evidence" value="ECO:0007669"/>
    <property type="project" value="InterPro"/>
</dbReference>
<comment type="caution">
    <text evidence="8">The sequence shown here is derived from an EMBL/GenBank/DDBJ whole genome shotgun (WGS) entry which is preliminary data.</text>
</comment>
<dbReference type="Gene3D" id="6.10.250.540">
    <property type="match status" value="1"/>
</dbReference>
<organism evidence="8 9">
    <name type="scientific">Ibidorhyncha struthersii</name>
    <dbReference type="NCBI Taxonomy" id="425643"/>
    <lineage>
        <taxon>Eukaryota</taxon>
        <taxon>Metazoa</taxon>
        <taxon>Chordata</taxon>
        <taxon>Craniata</taxon>
        <taxon>Vertebrata</taxon>
        <taxon>Euteleostomi</taxon>
        <taxon>Archelosauria</taxon>
        <taxon>Archosauria</taxon>
        <taxon>Dinosauria</taxon>
        <taxon>Saurischia</taxon>
        <taxon>Theropoda</taxon>
        <taxon>Coelurosauria</taxon>
        <taxon>Aves</taxon>
        <taxon>Neognathae</taxon>
        <taxon>Neoaves</taxon>
        <taxon>Charadriiformes</taxon>
        <taxon>Charadriidae</taxon>
        <taxon>Ibidorhyncha</taxon>
    </lineage>
</organism>
<feature type="region of interest" description="Disordered" evidence="6">
    <location>
        <begin position="199"/>
        <end position="222"/>
    </location>
</feature>
<proteinExistence type="inferred from homology"/>
<dbReference type="PANTHER" id="PTHR12081:SF19">
    <property type="entry name" value="TRANSCRIPTION FACTOR E2F6"/>
    <property type="match status" value="1"/>
</dbReference>
<dbReference type="PANTHER" id="PTHR12081">
    <property type="entry name" value="TRANSCRIPTION FACTOR E2F"/>
    <property type="match status" value="1"/>
</dbReference>
<feature type="non-terminal residue" evidence="8">
    <location>
        <position position="222"/>
    </location>
</feature>
<feature type="domain" description="E2F/DP family winged-helix DNA-binding" evidence="7">
    <location>
        <begin position="8"/>
        <end position="73"/>
    </location>
</feature>
<dbReference type="AlphaFoldDB" id="A0A7K7TSS8"/>
<dbReference type="InterPro" id="IPR032198">
    <property type="entry name" value="E2F_CC-MB"/>
</dbReference>
<dbReference type="Proteomes" id="UP000587655">
    <property type="component" value="Unassembled WGS sequence"/>
</dbReference>
<dbReference type="Pfam" id="PF02319">
    <property type="entry name" value="WHD_E2F_TDP"/>
    <property type="match status" value="1"/>
</dbReference>
<evidence type="ECO:0000259" key="7">
    <source>
        <dbReference type="SMART" id="SM01372"/>
    </source>
</evidence>
<name>A0A7K7TSS8_9CHAR</name>
<evidence type="ECO:0000313" key="8">
    <source>
        <dbReference type="EMBL" id="NXA19957.1"/>
    </source>
</evidence>
<evidence type="ECO:0000313" key="9">
    <source>
        <dbReference type="Proteomes" id="UP000587655"/>
    </source>
</evidence>
<dbReference type="CDD" id="cd14660">
    <property type="entry name" value="E2F_DD"/>
    <property type="match status" value="1"/>
</dbReference>
<dbReference type="GO" id="GO:0046983">
    <property type="term" value="F:protein dimerization activity"/>
    <property type="evidence" value="ECO:0007669"/>
    <property type="project" value="InterPro"/>
</dbReference>
<comment type="subcellular location">
    <subcellularLocation>
        <location evidence="5">Nucleus</location>
    </subcellularLocation>
</comment>